<comment type="similarity">
    <text evidence="1">Belongs to the herpesviridae ICP22 family.</text>
</comment>
<feature type="compositionally biased region" description="Low complexity" evidence="4">
    <location>
        <begin position="262"/>
        <end position="274"/>
    </location>
</feature>
<protein>
    <recommendedName>
        <fullName evidence="2">Transcriptional regulator ICP22 homolog</fullName>
    </recommendedName>
</protein>
<feature type="compositionally biased region" description="Basic residues" evidence="4">
    <location>
        <begin position="283"/>
        <end position="313"/>
    </location>
</feature>
<dbReference type="InterPro" id="IPR003403">
    <property type="entry name" value="IE68"/>
</dbReference>
<dbReference type="RefSeq" id="YP_009252302.1">
    <property type="nucleotide sequence ID" value="NC_030117.1"/>
</dbReference>
<dbReference type="EMBL" id="KT819631">
    <property type="protein sequence ID" value="ALL25951.1"/>
    <property type="molecule type" value="Genomic_DNA"/>
</dbReference>
<dbReference type="EMBL" id="KT819631">
    <property type="protein sequence ID" value="ALL25938.1"/>
    <property type="molecule type" value="Genomic_DNA"/>
</dbReference>
<reference evidence="6" key="1">
    <citation type="submission" date="2015-09" db="EMBL/GenBank/DDBJ databases">
        <authorList>
            <person name="Jackson K.R."/>
            <person name="Lunt B.L."/>
            <person name="Fisher J.N.B."/>
            <person name="Gardner A.V."/>
            <person name="Bailey M.E."/>
            <person name="Deus L.M."/>
            <person name="Earl A.S."/>
            <person name="Gibby P.D."/>
            <person name="Hartmann K.A."/>
            <person name="Liu J.E."/>
            <person name="Manci A.M."/>
            <person name="Nielsen D.A."/>
            <person name="Solomon M.B."/>
            <person name="Breakwell D.P."/>
            <person name="Burnett S.H."/>
            <person name="Grose J.H."/>
        </authorList>
    </citation>
    <scope>NUCLEOTIDE SEQUENCE</scope>
    <source>
        <strain evidence="7">0194</strain>
        <strain evidence="5">V1154</strain>
        <strain evidence="6">V777</strain>
    </source>
</reference>
<evidence type="ECO:0000313" key="12">
    <source>
        <dbReference type="EMBL" id="QQL09284.1"/>
    </source>
</evidence>
<dbReference type="EMBL" id="MW353130">
    <property type="protein sequence ID" value="QQL08834.1"/>
    <property type="molecule type" value="Genomic_DNA"/>
</dbReference>
<evidence type="ECO:0000313" key="8">
    <source>
        <dbReference type="EMBL" id="QQL08533.1"/>
    </source>
</evidence>
<evidence type="ECO:0000313" key="5">
    <source>
        <dbReference type="EMBL" id="ALL25938.1"/>
    </source>
</evidence>
<feature type="region of interest" description="Disordered" evidence="4">
    <location>
        <begin position="218"/>
        <end position="313"/>
    </location>
</feature>
<evidence type="ECO:0000256" key="4">
    <source>
        <dbReference type="SAM" id="MobiDB-lite"/>
    </source>
</evidence>
<dbReference type="EMBL" id="MW353136">
    <property type="protein sequence ID" value="QQL09284.1"/>
    <property type="molecule type" value="Genomic_DNA"/>
</dbReference>
<dbReference type="EMBL" id="MW353139">
    <property type="protein sequence ID" value="QQL09510.1"/>
    <property type="molecule type" value="Genomic_DNA"/>
</dbReference>
<dbReference type="RefSeq" id="YP_009252289.1">
    <property type="nucleotide sequence ID" value="NC_030117.1"/>
</dbReference>
<feature type="region of interest" description="Disordered" evidence="4">
    <location>
        <begin position="40"/>
        <end position="61"/>
    </location>
</feature>
<dbReference type="Pfam" id="PF02479">
    <property type="entry name" value="Herpes_IE68"/>
    <property type="match status" value="1"/>
</dbReference>
<evidence type="ECO:0000313" key="6">
    <source>
        <dbReference type="EMBL" id="ALL26031.1"/>
    </source>
</evidence>
<dbReference type="KEGG" id="vg:27815384"/>
<dbReference type="Proteomes" id="UP000130192">
    <property type="component" value="Genome"/>
</dbReference>
<evidence type="ECO:0000256" key="1">
    <source>
        <dbReference type="ARBA" id="ARBA00007003"/>
    </source>
</evidence>
<dbReference type="EMBL" id="KT819633">
    <property type="protein sequence ID" value="ALL26094.1"/>
    <property type="molecule type" value="Genomic_DNA"/>
</dbReference>
<evidence type="ECO:0000313" key="14">
    <source>
        <dbReference type="EMBL" id="QQL09509.1"/>
    </source>
</evidence>
<evidence type="ECO:0000256" key="3">
    <source>
        <dbReference type="ARBA" id="ARBA00022518"/>
    </source>
</evidence>
<dbReference type="KEGG" id="vg:27815386"/>
<dbReference type="EMBL" id="MW353139">
    <property type="protein sequence ID" value="QQL09509.1"/>
    <property type="molecule type" value="Genomic_DNA"/>
</dbReference>
<organism evidence="6 15">
    <name type="scientific">Canid alphaherpesvirus 1</name>
    <dbReference type="NCBI Taxonomy" id="170325"/>
    <lineage>
        <taxon>Viruses</taxon>
        <taxon>Duplodnaviria</taxon>
        <taxon>Heunggongvirae</taxon>
        <taxon>Peploviricota</taxon>
        <taxon>Herviviricetes</taxon>
        <taxon>Herpesvirales</taxon>
        <taxon>Orthoherpesviridae</taxon>
        <taxon>Alphaherpesvirinae</taxon>
        <taxon>Varicellovirus</taxon>
        <taxon>Varicellovirus canidalpha1</taxon>
    </lineage>
</organism>
<dbReference type="EMBL" id="MW353130">
    <property type="protein sequence ID" value="QQL08833.1"/>
    <property type="molecule type" value="Genomic_DNA"/>
</dbReference>
<dbReference type="EMBL" id="MW353138">
    <property type="protein sequence ID" value="QQL09435.1"/>
    <property type="molecule type" value="Genomic_DNA"/>
</dbReference>
<dbReference type="EMBL" id="KT819632">
    <property type="protein sequence ID" value="ALL26031.1"/>
    <property type="molecule type" value="Genomic_DNA"/>
</dbReference>
<feature type="compositionally biased region" description="Acidic residues" evidence="4">
    <location>
        <begin position="233"/>
        <end position="258"/>
    </location>
</feature>
<dbReference type="EMBL" id="MW353126">
    <property type="protein sequence ID" value="QQL08533.1"/>
    <property type="molecule type" value="Genomic_DNA"/>
</dbReference>
<gene>
    <name evidence="6" type="primary">US1</name>
    <name evidence="8" type="ORF">A8B60_gp62</name>
    <name evidence="9" type="ORF">A8B60_gp75</name>
</gene>
<keyword evidence="16" id="KW-1185">Reference proteome</keyword>
<dbReference type="Proteomes" id="UP000138111">
    <property type="component" value="Segment"/>
</dbReference>
<sequence>MPRGCKPRNNQKNPCVMKSEENHGQPCSKCDGSCRLVSRGSLQSSDIPHPETPKSPSSEKLLTSVHLPDGEDHIEYGAPISKQELEPYLNKGPGAFCAPPWHINIPRLMSDINILFRCFATSSINVSEDSRTLRRILFDFYVMGFTRQRPSKECWEALLQLSPEQSRPLRATLRDLNTHEPYDQKFIFPPKNKPHIMFGEECDVSGSESEDDYEVYTSDDSFIDNSSYKDSSSEDSDTIEDSSEESESSDSETEFESDDSSRSSTGRWSTSSNESSEDELMKSRKPNTNKPIQNKRKLRSTRNSRPSKIKKRC</sequence>
<evidence type="ECO:0000313" key="13">
    <source>
        <dbReference type="EMBL" id="QQL09434.1"/>
    </source>
</evidence>
<name>A0A172ER66_9ALPH</name>
<feature type="region of interest" description="Disordered" evidence="4">
    <location>
        <begin position="1"/>
        <end position="27"/>
    </location>
</feature>
<dbReference type="EMBL" id="MW353132">
    <property type="protein sequence ID" value="QQL08984.1"/>
    <property type="molecule type" value="Genomic_DNA"/>
</dbReference>
<dbReference type="EMBL" id="MW353126">
    <property type="protein sequence ID" value="QQL08534.1"/>
    <property type="molecule type" value="Genomic_DNA"/>
</dbReference>
<reference evidence="6 16" key="2">
    <citation type="journal article" date="2016" name="PLoS ONE">
        <title>Genome Sequence of Canine Herpesvirus.</title>
        <authorList>
            <person name="Papageorgiou K.V."/>
            <person name="Suarez N.M."/>
            <person name="Wilkie G.S."/>
            <person name="McDonald M."/>
            <person name="Graham E.M."/>
            <person name="Davison A.J."/>
        </authorList>
    </citation>
    <scope>NUCLEOTIDE SEQUENCE [LARGE SCALE GENOMIC DNA]</scope>
    <source>
        <strain evidence="7">0194</strain>
        <strain evidence="5">V1154</strain>
        <strain evidence="6">V777</strain>
    </source>
</reference>
<evidence type="ECO:0000256" key="2">
    <source>
        <dbReference type="ARBA" id="ARBA00021936"/>
    </source>
</evidence>
<dbReference type="OrthoDB" id="16534at10239"/>
<dbReference type="EMBL" id="KT819633">
    <property type="protein sequence ID" value="ALL26107.1"/>
    <property type="molecule type" value="Genomic_DNA"/>
</dbReference>
<evidence type="ECO:0000313" key="11">
    <source>
        <dbReference type="EMBL" id="QQL08984.1"/>
    </source>
</evidence>
<evidence type="ECO:0000313" key="10">
    <source>
        <dbReference type="EMBL" id="QQL08833.1"/>
    </source>
</evidence>
<dbReference type="EMBL" id="KT819632">
    <property type="protein sequence ID" value="ALL26018.1"/>
    <property type="molecule type" value="Genomic_DNA"/>
</dbReference>
<evidence type="ECO:0000313" key="16">
    <source>
        <dbReference type="Proteomes" id="UP000138111"/>
    </source>
</evidence>
<proteinExistence type="inferred from homology"/>
<dbReference type="EMBL" id="MW353136">
    <property type="protein sequence ID" value="QQL09285.1"/>
    <property type="molecule type" value="Genomic_DNA"/>
</dbReference>
<dbReference type="GO" id="GO:0010468">
    <property type="term" value="P:regulation of gene expression"/>
    <property type="evidence" value="ECO:0007669"/>
    <property type="project" value="InterPro"/>
</dbReference>
<keyword evidence="3" id="KW-0244">Early protein</keyword>
<dbReference type="GeneID" id="27815384"/>
<evidence type="ECO:0000313" key="7">
    <source>
        <dbReference type="EMBL" id="ALL26094.1"/>
    </source>
</evidence>
<reference evidence="8" key="3">
    <citation type="journal article" date="2020" name="Viruses">
        <title>Phylogenomic Analysis of Global Isolates of Canid Alphaherpesvirus 1.</title>
        <authorList>
            <person name="Lewin A.C."/>
            <person name="Coghill L.M."/>
            <person name="Mironovich M."/>
            <person name="Liu C.C."/>
            <person name="Carter R.T."/>
            <person name="Ledbetter E.C."/>
        </authorList>
    </citation>
    <scope>NUCLEOTIDE SEQUENCE</scope>
    <source>
        <strain evidence="12">ELAL-12</strain>
        <strain evidence="13">ELAL-13</strain>
        <strain evidence="14">ELAL-15</strain>
        <strain evidence="8">ELAL-2</strain>
        <strain evidence="10">ELAL-6</strain>
        <strain evidence="11">ELAL-8</strain>
    </source>
</reference>
<evidence type="ECO:0000313" key="9">
    <source>
        <dbReference type="EMBL" id="QQL08534.1"/>
    </source>
</evidence>
<accession>A0A172ER66</accession>
<dbReference type="GeneID" id="27815386"/>
<evidence type="ECO:0000313" key="15">
    <source>
        <dbReference type="Proteomes" id="UP000130192"/>
    </source>
</evidence>
<dbReference type="EMBL" id="MW353138">
    <property type="protein sequence ID" value="QQL09434.1"/>
    <property type="molecule type" value="Genomic_DNA"/>
</dbReference>
<dbReference type="EMBL" id="MW353132">
    <property type="protein sequence ID" value="QQL08985.1"/>
    <property type="molecule type" value="Genomic_DNA"/>
</dbReference>